<gene>
    <name evidence="5" type="ORF">AYR66_10100</name>
</gene>
<evidence type="ECO:0000256" key="4">
    <source>
        <dbReference type="SAM" id="Phobius"/>
    </source>
</evidence>
<keyword evidence="6" id="KW-1185">Reference proteome</keyword>
<feature type="transmembrane region" description="Helical" evidence="4">
    <location>
        <begin position="6"/>
        <end position="31"/>
    </location>
</feature>
<dbReference type="PANTHER" id="PTHR30093:SF34">
    <property type="entry name" value="PREPILIN PEPTIDASE-DEPENDENT PROTEIN D"/>
    <property type="match status" value="1"/>
</dbReference>
<protein>
    <recommendedName>
        <fullName evidence="7">Prepilin-type N-terminal cleavage/methylation domain-containing protein</fullName>
    </recommendedName>
</protein>
<dbReference type="NCBIfam" id="TIGR02532">
    <property type="entry name" value="IV_pilin_GFxxxE"/>
    <property type="match status" value="1"/>
</dbReference>
<dbReference type="GO" id="GO:0043107">
    <property type="term" value="P:type IV pilus-dependent motility"/>
    <property type="evidence" value="ECO:0007669"/>
    <property type="project" value="TreeGrafter"/>
</dbReference>
<dbReference type="Proteomes" id="UP000197535">
    <property type="component" value="Unassembled WGS sequence"/>
</dbReference>
<dbReference type="Gene3D" id="3.30.700.10">
    <property type="entry name" value="Glycoprotein, Type 4 Pilin"/>
    <property type="match status" value="1"/>
</dbReference>
<keyword evidence="4" id="KW-0812">Transmembrane</keyword>
<keyword evidence="4" id="KW-0472">Membrane</keyword>
<evidence type="ECO:0008006" key="7">
    <source>
        <dbReference type="Google" id="ProtNLM"/>
    </source>
</evidence>
<dbReference type="Pfam" id="PF07963">
    <property type="entry name" value="N_methyl"/>
    <property type="match status" value="1"/>
</dbReference>
<evidence type="ECO:0000313" key="5">
    <source>
        <dbReference type="EMBL" id="OWW22780.1"/>
    </source>
</evidence>
<dbReference type="PROSITE" id="PS00409">
    <property type="entry name" value="PROKAR_NTER_METHYL"/>
    <property type="match status" value="1"/>
</dbReference>
<dbReference type="Pfam" id="PF00114">
    <property type="entry name" value="Pilin"/>
    <property type="match status" value="1"/>
</dbReference>
<comment type="similarity">
    <text evidence="1 3">Belongs to the N-Me-Phe pilin family.</text>
</comment>
<evidence type="ECO:0000256" key="2">
    <source>
        <dbReference type="ARBA" id="ARBA00022481"/>
    </source>
</evidence>
<reference evidence="5 6" key="1">
    <citation type="submission" date="2016-02" db="EMBL/GenBank/DDBJ databases">
        <authorList>
            <person name="Wen L."/>
            <person name="He K."/>
            <person name="Yang H."/>
        </authorList>
    </citation>
    <scope>NUCLEOTIDE SEQUENCE [LARGE SCALE GENOMIC DNA]</scope>
    <source>
        <strain evidence="5 6">TSA40</strain>
    </source>
</reference>
<dbReference type="GO" id="GO:0007155">
    <property type="term" value="P:cell adhesion"/>
    <property type="evidence" value="ECO:0007669"/>
    <property type="project" value="InterPro"/>
</dbReference>
<dbReference type="EMBL" id="LSTO01000001">
    <property type="protein sequence ID" value="OWW22780.1"/>
    <property type="molecule type" value="Genomic_DNA"/>
</dbReference>
<comment type="caution">
    <text evidence="5">The sequence shown here is derived from an EMBL/GenBank/DDBJ whole genome shotgun (WGS) entry which is preliminary data.</text>
</comment>
<dbReference type="InterPro" id="IPR045584">
    <property type="entry name" value="Pilin-like"/>
</dbReference>
<name>A0A254TJF0_9BURK</name>
<dbReference type="InterPro" id="IPR001082">
    <property type="entry name" value="Pilin"/>
</dbReference>
<dbReference type="GO" id="GO:0044096">
    <property type="term" value="C:type IV pilus"/>
    <property type="evidence" value="ECO:0007669"/>
    <property type="project" value="TreeGrafter"/>
</dbReference>
<dbReference type="InterPro" id="IPR012902">
    <property type="entry name" value="N_methyl_site"/>
</dbReference>
<keyword evidence="2" id="KW-0488">Methylation</keyword>
<organism evidence="5 6">
    <name type="scientific">Noviherbaspirillum denitrificans</name>
    <dbReference type="NCBI Taxonomy" id="1968433"/>
    <lineage>
        <taxon>Bacteria</taxon>
        <taxon>Pseudomonadati</taxon>
        <taxon>Pseudomonadota</taxon>
        <taxon>Betaproteobacteria</taxon>
        <taxon>Burkholderiales</taxon>
        <taxon>Oxalobacteraceae</taxon>
        <taxon>Noviherbaspirillum</taxon>
    </lineage>
</organism>
<dbReference type="PANTHER" id="PTHR30093">
    <property type="entry name" value="GENERAL SECRETION PATHWAY PROTEIN G"/>
    <property type="match status" value="1"/>
</dbReference>
<keyword evidence="4" id="KW-1133">Transmembrane helix</keyword>
<sequence>MRPAQAGFTLIELMIVVAIIGILAAVALPAYNNYTRKAKFSEVVLGSQGVKSAVEVCAQDLNTIKGCTGGTNGVPADDSVGSKYVTSIVTKDGVITVTPKAVGGIIADDTYILTATLDEAGKVTWATSGGCIAKQLCK</sequence>
<accession>A0A254TJF0</accession>
<dbReference type="SUPFAM" id="SSF54523">
    <property type="entry name" value="Pili subunits"/>
    <property type="match status" value="1"/>
</dbReference>
<evidence type="ECO:0000256" key="3">
    <source>
        <dbReference type="RuleBase" id="RU000389"/>
    </source>
</evidence>
<proteinExistence type="inferred from homology"/>
<dbReference type="OrthoDB" id="8607132at2"/>
<evidence type="ECO:0000313" key="6">
    <source>
        <dbReference type="Proteomes" id="UP000197535"/>
    </source>
</evidence>
<dbReference type="AlphaFoldDB" id="A0A254TJF0"/>
<evidence type="ECO:0000256" key="1">
    <source>
        <dbReference type="ARBA" id="ARBA00005233"/>
    </source>
</evidence>
<keyword evidence="3" id="KW-0281">Fimbrium</keyword>